<dbReference type="RefSeq" id="WP_126353520.1">
    <property type="nucleotide sequence ID" value="NZ_CP086380.1"/>
</dbReference>
<dbReference type="EMBL" id="RXPE01000051">
    <property type="protein sequence ID" value="RTR20938.1"/>
    <property type="molecule type" value="Genomic_DNA"/>
</dbReference>
<organism evidence="2 3">
    <name type="scientific">Deinococcus radiophilus</name>
    <dbReference type="NCBI Taxonomy" id="32062"/>
    <lineage>
        <taxon>Bacteria</taxon>
        <taxon>Thermotogati</taxon>
        <taxon>Deinococcota</taxon>
        <taxon>Deinococci</taxon>
        <taxon>Deinococcales</taxon>
        <taxon>Deinococcaceae</taxon>
        <taxon>Deinococcus</taxon>
    </lineage>
</organism>
<comment type="caution">
    <text evidence="2">The sequence shown here is derived from an EMBL/GenBank/DDBJ whole genome shotgun (WGS) entry which is preliminary data.</text>
</comment>
<dbReference type="OrthoDB" id="68575at2"/>
<proteinExistence type="predicted"/>
<reference evidence="2 3" key="1">
    <citation type="submission" date="2018-12" db="EMBL/GenBank/DDBJ databases">
        <title>Deinococcus radiophilus ATCC 27603 genome sequencing and assembly.</title>
        <authorList>
            <person name="Maclea K.S."/>
            <person name="Maynard C.R."/>
        </authorList>
    </citation>
    <scope>NUCLEOTIDE SEQUENCE [LARGE SCALE GENOMIC DNA]</scope>
    <source>
        <strain evidence="2 3">ATCC 27603</strain>
    </source>
</reference>
<accession>A0A3S0IFJ6</accession>
<keyword evidence="3" id="KW-1185">Reference proteome</keyword>
<dbReference type="PROSITE" id="PS51257">
    <property type="entry name" value="PROKAR_LIPOPROTEIN"/>
    <property type="match status" value="1"/>
</dbReference>
<feature type="chain" id="PRO_5018554192" evidence="1">
    <location>
        <begin position="24"/>
        <end position="258"/>
    </location>
</feature>
<sequence length="258" mass="27435">MPVQPRSLMMLTLLVSACAPVHTSPSADSSVRPAGPERPQSVARATPTFWAAFSDEGAVWSNGQQACVARVPALQPLCPQWPGPTGPVAWEGERAWVALPSLGQVVTLDRAAESVLAGRTHALSSTRIYREDGSALNYRGMPVKGTLGQPDAVLTASSGQDYALVAGQLWEVDAGRALNRAQGYLLSSGSTVTVTAYPSTETQRGRLELRGTELRWADGTPLPMPGTVRSLGLVGQRPFALLDNSGRWELQPVPLDVN</sequence>
<name>A0A3S0IFJ6_9DEIO</name>
<gene>
    <name evidence="2" type="ORF">EJ104_13140</name>
</gene>
<dbReference type="Proteomes" id="UP000277766">
    <property type="component" value="Unassembled WGS sequence"/>
</dbReference>
<evidence type="ECO:0000313" key="3">
    <source>
        <dbReference type="Proteomes" id="UP000277766"/>
    </source>
</evidence>
<evidence type="ECO:0000313" key="2">
    <source>
        <dbReference type="EMBL" id="RTR20938.1"/>
    </source>
</evidence>
<feature type="signal peptide" evidence="1">
    <location>
        <begin position="1"/>
        <end position="23"/>
    </location>
</feature>
<protein>
    <submittedName>
        <fullName evidence="2">Uncharacterized protein</fullName>
    </submittedName>
</protein>
<dbReference type="AlphaFoldDB" id="A0A3S0IFJ6"/>
<evidence type="ECO:0000256" key="1">
    <source>
        <dbReference type="SAM" id="SignalP"/>
    </source>
</evidence>
<keyword evidence="1" id="KW-0732">Signal</keyword>